<proteinExistence type="inferred from homology"/>
<dbReference type="GO" id="GO:0004072">
    <property type="term" value="F:aspartate kinase activity"/>
    <property type="evidence" value="ECO:0007669"/>
    <property type="project" value="UniProtKB-EC"/>
</dbReference>
<evidence type="ECO:0000256" key="7">
    <source>
        <dbReference type="RuleBase" id="RU003448"/>
    </source>
</evidence>
<evidence type="ECO:0000256" key="2">
    <source>
        <dbReference type="ARBA" id="ARBA00010122"/>
    </source>
</evidence>
<dbReference type="KEGG" id="arac:E0W69_007310"/>
<reference evidence="10 11" key="1">
    <citation type="submission" date="2019-09" db="EMBL/GenBank/DDBJ databases">
        <title>Complete genome sequence of Arachidicoccus sp. B3-10 isolated from apple orchard soil.</title>
        <authorList>
            <person name="Kim H.S."/>
            <person name="Han K.-I."/>
            <person name="Suh M.K."/>
            <person name="Lee K.C."/>
            <person name="Eom M.K."/>
            <person name="Kim J.-S."/>
            <person name="Kang S.W."/>
            <person name="Sin Y."/>
            <person name="Lee J.-S."/>
        </authorList>
    </citation>
    <scope>NUCLEOTIDE SEQUENCE [LARGE SCALE GENOMIC DNA]</scope>
    <source>
        <strain evidence="10 11">B3-10</strain>
    </source>
</reference>
<protein>
    <recommendedName>
        <fullName evidence="7">Aspartokinase</fullName>
        <ecNumber evidence="7">2.7.2.4</ecNumber>
    </recommendedName>
</protein>
<dbReference type="GO" id="GO:0005829">
    <property type="term" value="C:cytosol"/>
    <property type="evidence" value="ECO:0007669"/>
    <property type="project" value="TreeGrafter"/>
</dbReference>
<dbReference type="UniPathway" id="UPA00050">
    <property type="reaction ID" value="UER00461"/>
</dbReference>
<evidence type="ECO:0000256" key="8">
    <source>
        <dbReference type="RuleBase" id="RU004249"/>
    </source>
</evidence>
<gene>
    <name evidence="10" type="ORF">E0W69_007310</name>
</gene>
<dbReference type="EC" id="2.7.2.4" evidence="7"/>
<dbReference type="EMBL" id="CP044016">
    <property type="protein sequence ID" value="QES88477.1"/>
    <property type="molecule type" value="Genomic_DNA"/>
</dbReference>
<dbReference type="UniPathway" id="UPA00051">
    <property type="reaction ID" value="UER00462"/>
</dbReference>
<comment type="pathway">
    <text evidence="8">Amino-acid biosynthesis; L-methionine biosynthesis via de novo pathway; L-homoserine from L-aspartate: step 1/3.</text>
</comment>
<accession>A0A5P2FZT2</accession>
<sequence length="422" mass="48103">MKIFKFGGASVQDAMNLRNATNIVKTFAPDDDLVIVISAIGKTTNALEKVSLDFFENRQKEALRLFQDLKDFHLEIVKQLLEIEKENCESQLRDLFTEVEWLLHDQPVREYNYYYDQIVCLGELLSSTIFSFTLKENGLENAWIDVRDIIRTSNNYREAIIDWEFTGGKMQETILPLVQKEHIIVTQGFIGATDDNESTTLGREGSDFTAAIFGNLLETESVTIWKDVDGVMSADPKIYPEAQSIRHLDYEEVIEMAFYGAQVIHPKTIKPLQNKNIPLLVKCFKNVELEGTVINGEKNNVLPPLIIVKRDQALVTLKTKDFAFIGGKPLEAIYEALHHNLLKANLISIGAITIQICVDNDALKLENLKNELETQFEFSHEEKLELTTLRHYTVDAAQMYLPKSEQVISQKDPKTIQVISKF</sequence>
<dbReference type="Pfam" id="PF00696">
    <property type="entry name" value="AA_kinase"/>
    <property type="match status" value="1"/>
</dbReference>
<dbReference type="Gene3D" id="3.40.1160.10">
    <property type="entry name" value="Acetylglutamate kinase-like"/>
    <property type="match status" value="1"/>
</dbReference>
<dbReference type="SUPFAM" id="SSF53633">
    <property type="entry name" value="Carbamate kinase-like"/>
    <property type="match status" value="1"/>
</dbReference>
<keyword evidence="4" id="KW-0547">Nucleotide-binding</keyword>
<keyword evidence="8" id="KW-0028">Amino-acid biosynthesis</keyword>
<evidence type="ECO:0000313" key="11">
    <source>
        <dbReference type="Proteomes" id="UP000292424"/>
    </source>
</evidence>
<dbReference type="AlphaFoldDB" id="A0A5P2FZT2"/>
<keyword evidence="3 7" id="KW-0808">Transferase</keyword>
<dbReference type="NCBIfam" id="TIGR00657">
    <property type="entry name" value="asp_kinases"/>
    <property type="match status" value="1"/>
</dbReference>
<evidence type="ECO:0000256" key="5">
    <source>
        <dbReference type="ARBA" id="ARBA00022777"/>
    </source>
</evidence>
<dbReference type="OrthoDB" id="9799110at2"/>
<dbReference type="InterPro" id="IPR001341">
    <property type="entry name" value="Asp_kinase"/>
</dbReference>
<evidence type="ECO:0000259" key="9">
    <source>
        <dbReference type="Pfam" id="PF00696"/>
    </source>
</evidence>
<dbReference type="PANTHER" id="PTHR21499">
    <property type="entry name" value="ASPARTATE KINASE"/>
    <property type="match status" value="1"/>
</dbReference>
<evidence type="ECO:0000256" key="3">
    <source>
        <dbReference type="ARBA" id="ARBA00022679"/>
    </source>
</evidence>
<dbReference type="Proteomes" id="UP000292424">
    <property type="component" value="Chromosome"/>
</dbReference>
<dbReference type="Gene3D" id="1.20.120.1320">
    <property type="entry name" value="Aspartokinase, catalytic domain"/>
    <property type="match status" value="1"/>
</dbReference>
<evidence type="ECO:0000256" key="1">
    <source>
        <dbReference type="ARBA" id="ARBA00004766"/>
    </source>
</evidence>
<evidence type="ECO:0000256" key="6">
    <source>
        <dbReference type="ARBA" id="ARBA00022840"/>
    </source>
</evidence>
<organism evidence="10 11">
    <name type="scientific">Rhizosphaericola mali</name>
    <dbReference type="NCBI Taxonomy" id="2545455"/>
    <lineage>
        <taxon>Bacteria</taxon>
        <taxon>Pseudomonadati</taxon>
        <taxon>Bacteroidota</taxon>
        <taxon>Chitinophagia</taxon>
        <taxon>Chitinophagales</taxon>
        <taxon>Chitinophagaceae</taxon>
        <taxon>Rhizosphaericola</taxon>
    </lineage>
</organism>
<comment type="catalytic activity">
    <reaction evidence="7">
        <text>L-aspartate + ATP = 4-phospho-L-aspartate + ADP</text>
        <dbReference type="Rhea" id="RHEA:23776"/>
        <dbReference type="ChEBI" id="CHEBI:29991"/>
        <dbReference type="ChEBI" id="CHEBI:30616"/>
        <dbReference type="ChEBI" id="CHEBI:57535"/>
        <dbReference type="ChEBI" id="CHEBI:456216"/>
        <dbReference type="EC" id="2.7.2.4"/>
    </reaction>
</comment>
<dbReference type="PANTHER" id="PTHR21499:SF59">
    <property type="entry name" value="ASPARTOKINASE"/>
    <property type="match status" value="1"/>
</dbReference>
<dbReference type="RefSeq" id="WP_131329364.1">
    <property type="nucleotide sequence ID" value="NZ_CP044016.1"/>
</dbReference>
<keyword evidence="11" id="KW-1185">Reference proteome</keyword>
<dbReference type="InterPro" id="IPR001048">
    <property type="entry name" value="Asp/Glu/Uridylate_kinase"/>
</dbReference>
<dbReference type="UniPathway" id="UPA00034">
    <property type="reaction ID" value="UER00015"/>
</dbReference>
<dbReference type="InterPro" id="IPR042199">
    <property type="entry name" value="AsparK_Bifunc_asparK/hSer_DH"/>
</dbReference>
<dbReference type="GO" id="GO:0009090">
    <property type="term" value="P:homoserine biosynthetic process"/>
    <property type="evidence" value="ECO:0007669"/>
    <property type="project" value="TreeGrafter"/>
</dbReference>
<evidence type="ECO:0000256" key="4">
    <source>
        <dbReference type="ARBA" id="ARBA00022741"/>
    </source>
</evidence>
<comment type="pathway">
    <text evidence="8">Amino-acid biosynthesis; L-threonine biosynthesis; L-threonine from L-aspartate: step 1/5.</text>
</comment>
<evidence type="ECO:0000313" key="10">
    <source>
        <dbReference type="EMBL" id="QES88477.1"/>
    </source>
</evidence>
<keyword evidence="5 7" id="KW-0418">Kinase</keyword>
<dbReference type="GO" id="GO:0009088">
    <property type="term" value="P:threonine biosynthetic process"/>
    <property type="evidence" value="ECO:0007669"/>
    <property type="project" value="UniProtKB-UniPathway"/>
</dbReference>
<feature type="domain" description="Aspartate/glutamate/uridylate kinase" evidence="9">
    <location>
        <begin position="3"/>
        <end position="282"/>
    </location>
</feature>
<comment type="similarity">
    <text evidence="2 7">Belongs to the aspartokinase family.</text>
</comment>
<dbReference type="InterPro" id="IPR036393">
    <property type="entry name" value="AceGlu_kinase-like_sf"/>
</dbReference>
<comment type="pathway">
    <text evidence="1 8">Amino-acid biosynthesis; L-lysine biosynthesis via DAP pathway; (S)-tetrahydrodipicolinate from L-aspartate: step 1/4.</text>
</comment>
<keyword evidence="6" id="KW-0067">ATP-binding</keyword>
<dbReference type="GO" id="GO:0009089">
    <property type="term" value="P:lysine biosynthetic process via diaminopimelate"/>
    <property type="evidence" value="ECO:0007669"/>
    <property type="project" value="UniProtKB-UniPathway"/>
</dbReference>
<dbReference type="GO" id="GO:0005524">
    <property type="term" value="F:ATP binding"/>
    <property type="evidence" value="ECO:0007669"/>
    <property type="project" value="UniProtKB-KW"/>
</dbReference>
<name>A0A5P2FZT2_9BACT</name>